<protein>
    <recommendedName>
        <fullName evidence="6">NADH:flavin oxidoreductase/NADH oxidase N-terminal domain-containing protein</fullName>
    </recommendedName>
</protein>
<dbReference type="AlphaFoldDB" id="A0A803M2C5"/>
<evidence type="ECO:0000313" key="8">
    <source>
        <dbReference type="Proteomes" id="UP000596660"/>
    </source>
</evidence>
<evidence type="ECO:0000256" key="4">
    <source>
        <dbReference type="ARBA" id="ARBA00022643"/>
    </source>
</evidence>
<evidence type="ECO:0000256" key="5">
    <source>
        <dbReference type="ARBA" id="ARBA00022857"/>
    </source>
</evidence>
<reference evidence="7" key="1">
    <citation type="journal article" date="2017" name="Nature">
        <title>The genome of Chenopodium quinoa.</title>
        <authorList>
            <person name="Jarvis D.E."/>
            <person name="Ho Y.S."/>
            <person name="Lightfoot D.J."/>
            <person name="Schmoeckel S.M."/>
            <person name="Li B."/>
            <person name="Borm T.J.A."/>
            <person name="Ohyanagi H."/>
            <person name="Mineta K."/>
            <person name="Michell C.T."/>
            <person name="Saber N."/>
            <person name="Kharbatia N.M."/>
            <person name="Rupper R.R."/>
            <person name="Sharp A.R."/>
            <person name="Dally N."/>
            <person name="Boughton B.A."/>
            <person name="Woo Y.H."/>
            <person name="Gao G."/>
            <person name="Schijlen E.G.W.M."/>
            <person name="Guo X."/>
            <person name="Momin A.A."/>
            <person name="Negrao S."/>
            <person name="Al-Babili S."/>
            <person name="Gehring C."/>
            <person name="Roessner U."/>
            <person name="Jung C."/>
            <person name="Murphy K."/>
            <person name="Arold S.T."/>
            <person name="Gojobori T."/>
            <person name="van der Linden C.G."/>
            <person name="van Loo E.N."/>
            <person name="Jellen E.N."/>
            <person name="Maughan P.J."/>
            <person name="Tester M."/>
        </authorList>
    </citation>
    <scope>NUCLEOTIDE SEQUENCE [LARGE SCALE GENOMIC DNA]</scope>
    <source>
        <strain evidence="7">cv. PI 614886</strain>
    </source>
</reference>
<dbReference type="InterPro" id="IPR045247">
    <property type="entry name" value="Oye-like"/>
</dbReference>
<evidence type="ECO:0000313" key="7">
    <source>
        <dbReference type="EnsemblPlants" id="AUR62022373-RA:cds"/>
    </source>
</evidence>
<dbReference type="GO" id="GO:0016491">
    <property type="term" value="F:oxidoreductase activity"/>
    <property type="evidence" value="ECO:0007669"/>
    <property type="project" value="InterPro"/>
</dbReference>
<keyword evidence="3" id="KW-0285">Flavoprotein</keyword>
<proteinExistence type="inferred from homology"/>
<evidence type="ECO:0000259" key="6">
    <source>
        <dbReference type="Pfam" id="PF00724"/>
    </source>
</evidence>
<dbReference type="PANTHER" id="PTHR22893">
    <property type="entry name" value="NADH OXIDOREDUCTASE-RELATED"/>
    <property type="match status" value="1"/>
</dbReference>
<sequence>MASDSETIPLLSPYHMGNFHLSHRLVLAPLSRMRSYGNVPQPQAILYYSQRTTNGGLLISEATVISETARGYKNTPGIWTREQIEAWKPIVDAVHAKGGI</sequence>
<evidence type="ECO:0000256" key="3">
    <source>
        <dbReference type="ARBA" id="ARBA00022630"/>
    </source>
</evidence>
<dbReference type="Gramene" id="AUR62022373-RA">
    <property type="protein sequence ID" value="AUR62022373-RA:cds"/>
    <property type="gene ID" value="AUR62022373"/>
</dbReference>
<dbReference type="EnsemblPlants" id="AUR62022373-RA">
    <property type="protein sequence ID" value="AUR62022373-RA:cds"/>
    <property type="gene ID" value="AUR62022373"/>
</dbReference>
<dbReference type="GO" id="GO:0010181">
    <property type="term" value="F:FMN binding"/>
    <property type="evidence" value="ECO:0007669"/>
    <property type="project" value="InterPro"/>
</dbReference>
<feature type="domain" description="NADH:flavin oxidoreductase/NADH oxidase N-terminal" evidence="6">
    <location>
        <begin position="10"/>
        <end position="99"/>
    </location>
</feature>
<keyword evidence="5" id="KW-0521">NADP</keyword>
<reference evidence="7" key="2">
    <citation type="submission" date="2021-03" db="UniProtKB">
        <authorList>
            <consortium name="EnsemblPlants"/>
        </authorList>
    </citation>
    <scope>IDENTIFICATION</scope>
</reference>
<dbReference type="InterPro" id="IPR013785">
    <property type="entry name" value="Aldolase_TIM"/>
</dbReference>
<dbReference type="SUPFAM" id="SSF51395">
    <property type="entry name" value="FMN-linked oxidoreductases"/>
    <property type="match status" value="1"/>
</dbReference>
<evidence type="ECO:0000256" key="2">
    <source>
        <dbReference type="ARBA" id="ARBA00005979"/>
    </source>
</evidence>
<evidence type="ECO:0000256" key="1">
    <source>
        <dbReference type="ARBA" id="ARBA00001917"/>
    </source>
</evidence>
<comment type="similarity">
    <text evidence="2">Belongs to the NADH:flavin oxidoreductase/NADH oxidase family.</text>
</comment>
<dbReference type="Pfam" id="PF00724">
    <property type="entry name" value="Oxidored_FMN"/>
    <property type="match status" value="1"/>
</dbReference>
<name>A0A803M2C5_CHEQI</name>
<dbReference type="Gene3D" id="3.20.20.70">
    <property type="entry name" value="Aldolase class I"/>
    <property type="match status" value="1"/>
</dbReference>
<organism evidence="7 8">
    <name type="scientific">Chenopodium quinoa</name>
    <name type="common">Quinoa</name>
    <dbReference type="NCBI Taxonomy" id="63459"/>
    <lineage>
        <taxon>Eukaryota</taxon>
        <taxon>Viridiplantae</taxon>
        <taxon>Streptophyta</taxon>
        <taxon>Embryophyta</taxon>
        <taxon>Tracheophyta</taxon>
        <taxon>Spermatophyta</taxon>
        <taxon>Magnoliopsida</taxon>
        <taxon>eudicotyledons</taxon>
        <taxon>Gunneridae</taxon>
        <taxon>Pentapetalae</taxon>
        <taxon>Caryophyllales</taxon>
        <taxon>Chenopodiaceae</taxon>
        <taxon>Chenopodioideae</taxon>
        <taxon>Atripliceae</taxon>
        <taxon>Chenopodium</taxon>
    </lineage>
</organism>
<dbReference type="Proteomes" id="UP000596660">
    <property type="component" value="Unplaced"/>
</dbReference>
<accession>A0A803M2C5</accession>
<keyword evidence="8" id="KW-1185">Reference proteome</keyword>
<comment type="cofactor">
    <cofactor evidence="1">
        <name>FMN</name>
        <dbReference type="ChEBI" id="CHEBI:58210"/>
    </cofactor>
</comment>
<dbReference type="PANTHER" id="PTHR22893:SF91">
    <property type="entry name" value="NADPH DEHYDROGENASE 2-RELATED"/>
    <property type="match status" value="1"/>
</dbReference>
<dbReference type="InterPro" id="IPR001155">
    <property type="entry name" value="OxRdtase_FMN_N"/>
</dbReference>
<dbReference type="OMA" id="HPHAIEY"/>
<keyword evidence="4" id="KW-0288">FMN</keyword>